<dbReference type="RefSeq" id="WP_204464284.1">
    <property type="nucleotide sequence ID" value="NZ_JAFBCV010000001.1"/>
</dbReference>
<keyword evidence="1" id="KW-0813">Transport</keyword>
<dbReference type="Pfam" id="PF00005">
    <property type="entry name" value="ABC_tran"/>
    <property type="match status" value="1"/>
</dbReference>
<dbReference type="CDD" id="cd03230">
    <property type="entry name" value="ABC_DR_subfamily_A"/>
    <property type="match status" value="1"/>
</dbReference>
<accession>A0ABS2SPB3</accession>
<dbReference type="PROSITE" id="PS50893">
    <property type="entry name" value="ABC_TRANSPORTER_2"/>
    <property type="match status" value="1"/>
</dbReference>
<evidence type="ECO:0000313" key="6">
    <source>
        <dbReference type="Proteomes" id="UP001179280"/>
    </source>
</evidence>
<dbReference type="SUPFAM" id="SSF52540">
    <property type="entry name" value="P-loop containing nucleoside triphosphate hydrolases"/>
    <property type="match status" value="1"/>
</dbReference>
<proteinExistence type="predicted"/>
<dbReference type="PANTHER" id="PTHR42939:SF5">
    <property type="entry name" value="ABC-TYPE TRANSPORTER ATP-BINDING PROTEIN ECSA"/>
    <property type="match status" value="1"/>
</dbReference>
<comment type="caution">
    <text evidence="5">The sequence shown here is derived from an EMBL/GenBank/DDBJ whole genome shotgun (WGS) entry which is preliminary data.</text>
</comment>
<keyword evidence="2" id="KW-0547">Nucleotide-binding</keyword>
<gene>
    <name evidence="5" type="ORF">JOC54_000595</name>
</gene>
<sequence>MLTLNHISGGYLRKPIVEDIHFQVDYGEIVALVGLNGAGKSTTLRLITGTLRPMSGDITLNGHEWLKERGSMAHIPDTPQLYPNLTIKEHLDFIMRLYPNSSVDYLNKQLERYSLLPHLEKYPYALSKGTQQKVSILLALLTNPHYLIVDEPFMGLDPIGLSLFLEDLHQLKEKGTAILLSTHLLAIAEDLCDRVVIINKGKQLKYNGNPSIHLKEMKAGSLQSVFFSMIGEK</sequence>
<evidence type="ECO:0000256" key="2">
    <source>
        <dbReference type="ARBA" id="ARBA00022741"/>
    </source>
</evidence>
<dbReference type="InterPro" id="IPR003593">
    <property type="entry name" value="AAA+_ATPase"/>
</dbReference>
<dbReference type="PANTHER" id="PTHR42939">
    <property type="entry name" value="ABC TRANSPORTER ATP-BINDING PROTEIN ALBC-RELATED"/>
    <property type="match status" value="1"/>
</dbReference>
<reference evidence="5" key="1">
    <citation type="submission" date="2021-01" db="EMBL/GenBank/DDBJ databases">
        <title>Genomic Encyclopedia of Type Strains, Phase IV (KMG-IV): sequencing the most valuable type-strain genomes for metagenomic binning, comparative biology and taxonomic classification.</title>
        <authorList>
            <person name="Goeker M."/>
        </authorList>
    </citation>
    <scope>NUCLEOTIDE SEQUENCE</scope>
    <source>
        <strain evidence="5">DSM 21943</strain>
    </source>
</reference>
<dbReference type="Proteomes" id="UP001179280">
    <property type="component" value="Unassembled WGS sequence"/>
</dbReference>
<evidence type="ECO:0000259" key="4">
    <source>
        <dbReference type="PROSITE" id="PS50893"/>
    </source>
</evidence>
<dbReference type="EMBL" id="JAFBCV010000001">
    <property type="protein sequence ID" value="MBM7837364.1"/>
    <property type="molecule type" value="Genomic_DNA"/>
</dbReference>
<evidence type="ECO:0000256" key="3">
    <source>
        <dbReference type="ARBA" id="ARBA00022840"/>
    </source>
</evidence>
<dbReference type="GO" id="GO:0005524">
    <property type="term" value="F:ATP binding"/>
    <property type="evidence" value="ECO:0007669"/>
    <property type="project" value="UniProtKB-KW"/>
</dbReference>
<dbReference type="InterPro" id="IPR027417">
    <property type="entry name" value="P-loop_NTPase"/>
</dbReference>
<name>A0ABS2SPB3_9BACI</name>
<keyword evidence="6" id="KW-1185">Reference proteome</keyword>
<keyword evidence="3 5" id="KW-0067">ATP-binding</keyword>
<evidence type="ECO:0000256" key="1">
    <source>
        <dbReference type="ARBA" id="ARBA00022448"/>
    </source>
</evidence>
<evidence type="ECO:0000313" key="5">
    <source>
        <dbReference type="EMBL" id="MBM7837364.1"/>
    </source>
</evidence>
<protein>
    <submittedName>
        <fullName evidence="5">ABC-2 type transport system ATP-binding protein</fullName>
    </submittedName>
</protein>
<feature type="domain" description="ABC transporter" evidence="4">
    <location>
        <begin position="2"/>
        <end position="225"/>
    </location>
</feature>
<dbReference type="InterPro" id="IPR003439">
    <property type="entry name" value="ABC_transporter-like_ATP-bd"/>
</dbReference>
<dbReference type="InterPro" id="IPR051782">
    <property type="entry name" value="ABC_Transporter_VariousFunc"/>
</dbReference>
<dbReference type="Gene3D" id="3.40.50.300">
    <property type="entry name" value="P-loop containing nucleotide triphosphate hydrolases"/>
    <property type="match status" value="1"/>
</dbReference>
<dbReference type="SMART" id="SM00382">
    <property type="entry name" value="AAA"/>
    <property type="match status" value="1"/>
</dbReference>
<organism evidence="5 6">
    <name type="scientific">Shouchella xiaoxiensis</name>
    <dbReference type="NCBI Taxonomy" id="766895"/>
    <lineage>
        <taxon>Bacteria</taxon>
        <taxon>Bacillati</taxon>
        <taxon>Bacillota</taxon>
        <taxon>Bacilli</taxon>
        <taxon>Bacillales</taxon>
        <taxon>Bacillaceae</taxon>
        <taxon>Shouchella</taxon>
    </lineage>
</organism>